<comment type="caution">
    <text evidence="3">The sequence shown here is derived from an EMBL/GenBank/DDBJ whole genome shotgun (WGS) entry which is preliminary data.</text>
</comment>
<dbReference type="Pfam" id="PF12773">
    <property type="entry name" value="DZR"/>
    <property type="match status" value="1"/>
</dbReference>
<evidence type="ECO:0000259" key="1">
    <source>
        <dbReference type="Pfam" id="PF12773"/>
    </source>
</evidence>
<feature type="domain" description="DZANK-type" evidence="1">
    <location>
        <begin position="291"/>
        <end position="336"/>
    </location>
</feature>
<protein>
    <submittedName>
        <fullName evidence="3">SPFH domain-containing protein</fullName>
    </submittedName>
</protein>
<reference evidence="3" key="1">
    <citation type="journal article" date="2020" name="mSystems">
        <title>Genome- and Community-Level Interaction Insights into Carbon Utilization and Element Cycling Functions of Hydrothermarchaeota in Hydrothermal Sediment.</title>
        <authorList>
            <person name="Zhou Z."/>
            <person name="Liu Y."/>
            <person name="Xu W."/>
            <person name="Pan J."/>
            <person name="Luo Z.H."/>
            <person name="Li M."/>
        </authorList>
    </citation>
    <scope>NUCLEOTIDE SEQUENCE [LARGE SCALE GENOMIC DNA]</scope>
    <source>
        <strain evidence="3">HyVt-389</strain>
    </source>
</reference>
<accession>A0A7C1VL29</accession>
<dbReference type="Gene3D" id="3.30.479.30">
    <property type="entry name" value="Band 7 domain"/>
    <property type="match status" value="1"/>
</dbReference>
<dbReference type="CDD" id="cd03408">
    <property type="entry name" value="SPFH_like_u1"/>
    <property type="match status" value="1"/>
</dbReference>
<feature type="domain" description="SPFH" evidence="2">
    <location>
        <begin position="31"/>
        <end position="232"/>
    </location>
</feature>
<dbReference type="SUPFAM" id="SSF117892">
    <property type="entry name" value="Band 7/SPFH domain"/>
    <property type="match status" value="1"/>
</dbReference>
<dbReference type="Proteomes" id="UP000885738">
    <property type="component" value="Unassembled WGS sequence"/>
</dbReference>
<dbReference type="PANTHER" id="PTHR37826:SF2">
    <property type="entry name" value="ZINC-RIBBON DOMAIN-CONTAINING PROTEIN"/>
    <property type="match status" value="1"/>
</dbReference>
<dbReference type="AlphaFoldDB" id="A0A7C1VL29"/>
<dbReference type="InterPro" id="IPR033880">
    <property type="entry name" value="SPFH_YdjI"/>
</dbReference>
<dbReference type="PANTHER" id="PTHR37826">
    <property type="entry name" value="FLOTILLIN BAND_7_5 DOMAIN PROTEIN"/>
    <property type="match status" value="1"/>
</dbReference>
<dbReference type="InterPro" id="IPR036013">
    <property type="entry name" value="Band_7/SPFH_dom_sf"/>
</dbReference>
<dbReference type="InterPro" id="IPR025874">
    <property type="entry name" value="DZR"/>
</dbReference>
<sequence length="370" mass="40948">MGKNNVIFLEVIEWFDITGKELVHRIPEDGSGETKLGAQLIVRDNQAAVFFYNGRAYDAIGPGRHTLSTKNIPILTKVLSIPWGFTSPFRAEVYFTNMKIFPNLKWGTRDPVAFRDSELGLVRLRAFGIFNIQIVQPVLFVNSLVGTQGVYTTEEIEDFLSRVIVSRFNDHIGEQLDTILNLPSRYDELAKGLQQRLREDFSRYGLRLASLYINSITPPPEVQQAIDDKGRLAILGDLNKFIKMKAGMAMETAAEGRGTAEGGLGLGLGLMMPGFLMGAMGQKIQTSSLACPECHQPVPQDARFCPFCGHQLAIIHKCQNCGKNLPPNAVFCPRCGQPVNQKPTSIKCPHCGGENLPEAVFCNFCGEKLK</sequence>
<evidence type="ECO:0000313" key="3">
    <source>
        <dbReference type="EMBL" id="HEC67768.1"/>
    </source>
</evidence>
<gene>
    <name evidence="3" type="ORF">ENI35_03010</name>
</gene>
<dbReference type="Pfam" id="PF13421">
    <property type="entry name" value="Band_7_1"/>
    <property type="match status" value="1"/>
</dbReference>
<name>A0A7C1VL29_DESA2</name>
<dbReference type="EMBL" id="DRIH01000096">
    <property type="protein sequence ID" value="HEC67768.1"/>
    <property type="molecule type" value="Genomic_DNA"/>
</dbReference>
<proteinExistence type="predicted"/>
<evidence type="ECO:0000259" key="2">
    <source>
        <dbReference type="Pfam" id="PF13421"/>
    </source>
</evidence>
<organism evidence="3">
    <name type="scientific">Desulfofervidus auxilii</name>
    <dbReference type="NCBI Taxonomy" id="1621989"/>
    <lineage>
        <taxon>Bacteria</taxon>
        <taxon>Pseudomonadati</taxon>
        <taxon>Thermodesulfobacteriota</taxon>
        <taxon>Candidatus Desulfofervidia</taxon>
        <taxon>Candidatus Desulfofervidales</taxon>
        <taxon>Candidatus Desulfofervidaceae</taxon>
        <taxon>Candidatus Desulfofervidus</taxon>
    </lineage>
</organism>